<protein>
    <submittedName>
        <fullName evidence="1">Uncharacterized protein</fullName>
    </submittedName>
</protein>
<evidence type="ECO:0000313" key="1">
    <source>
        <dbReference type="EMBL" id="KFK24205.1"/>
    </source>
</evidence>
<sequence length="75" mass="8819">MALANGDGIKDNQRSRNTFVVDMDEKLAVEHLLQDMKQLVDIYINLTTRRESFVAYQKRERGSRFIWLFQEAGLQ</sequence>
<proteinExistence type="predicted"/>
<accession>A0A087G2V3</accession>
<name>A0A087G2V3_ARAAL</name>
<dbReference type="PANTHER" id="PTHR37079">
    <property type="entry name" value="SERINE/THREONINE-PROTEIN KINASE ATM"/>
    <property type="match status" value="1"/>
</dbReference>
<dbReference type="EMBL" id="KL971161">
    <property type="protein sequence ID" value="KFK24205.1"/>
    <property type="molecule type" value="Genomic_DNA"/>
</dbReference>
<dbReference type="InterPro" id="IPR038980">
    <property type="entry name" value="ATM_plant"/>
</dbReference>
<reference evidence="2" key="1">
    <citation type="journal article" date="2015" name="Nat. Plants">
        <title>Genome expansion of Arabis alpina linked with retrotransposition and reduced symmetric DNA methylation.</title>
        <authorList>
            <person name="Willing E.M."/>
            <person name="Rawat V."/>
            <person name="Mandakova T."/>
            <person name="Maumus F."/>
            <person name="James G.V."/>
            <person name="Nordstroem K.J."/>
            <person name="Becker C."/>
            <person name="Warthmann N."/>
            <person name="Chica C."/>
            <person name="Szarzynska B."/>
            <person name="Zytnicki M."/>
            <person name="Albani M.C."/>
            <person name="Kiefer C."/>
            <person name="Bergonzi S."/>
            <person name="Castaings L."/>
            <person name="Mateos J.L."/>
            <person name="Berns M.C."/>
            <person name="Bujdoso N."/>
            <person name="Piofczyk T."/>
            <person name="de Lorenzo L."/>
            <person name="Barrero-Sicilia C."/>
            <person name="Mateos I."/>
            <person name="Piednoel M."/>
            <person name="Hagmann J."/>
            <person name="Chen-Min-Tao R."/>
            <person name="Iglesias-Fernandez R."/>
            <person name="Schuster S.C."/>
            <person name="Alonso-Blanco C."/>
            <person name="Roudier F."/>
            <person name="Carbonero P."/>
            <person name="Paz-Ares J."/>
            <person name="Davis S.J."/>
            <person name="Pecinka A."/>
            <person name="Quesneville H."/>
            <person name="Colot V."/>
            <person name="Lysak M.A."/>
            <person name="Weigel D."/>
            <person name="Coupland G."/>
            <person name="Schneeberger K."/>
        </authorList>
    </citation>
    <scope>NUCLEOTIDE SEQUENCE [LARGE SCALE GENOMIC DNA]</scope>
    <source>
        <strain evidence="2">cv. Pajares</strain>
    </source>
</reference>
<dbReference type="eggNOG" id="KOG0892">
    <property type="taxonomic scope" value="Eukaryota"/>
</dbReference>
<dbReference type="PANTHER" id="PTHR37079:SF4">
    <property type="entry name" value="SERINE_THREONINE-PROTEIN KINASE ATM"/>
    <property type="match status" value="1"/>
</dbReference>
<dbReference type="GO" id="GO:0006974">
    <property type="term" value="P:DNA damage response"/>
    <property type="evidence" value="ECO:0007669"/>
    <property type="project" value="InterPro"/>
</dbReference>
<keyword evidence="2" id="KW-1185">Reference proteome</keyword>
<organism evidence="1 2">
    <name type="scientific">Arabis alpina</name>
    <name type="common">Alpine rock-cress</name>
    <dbReference type="NCBI Taxonomy" id="50452"/>
    <lineage>
        <taxon>Eukaryota</taxon>
        <taxon>Viridiplantae</taxon>
        <taxon>Streptophyta</taxon>
        <taxon>Embryophyta</taxon>
        <taxon>Tracheophyta</taxon>
        <taxon>Spermatophyta</taxon>
        <taxon>Magnoliopsida</taxon>
        <taxon>eudicotyledons</taxon>
        <taxon>Gunneridae</taxon>
        <taxon>Pentapetalae</taxon>
        <taxon>rosids</taxon>
        <taxon>malvids</taxon>
        <taxon>Brassicales</taxon>
        <taxon>Brassicaceae</taxon>
        <taxon>Arabideae</taxon>
        <taxon>Arabis</taxon>
    </lineage>
</organism>
<dbReference type="Gramene" id="KFK24205">
    <property type="protein sequence ID" value="KFK24205"/>
    <property type="gene ID" value="AALP_AAs74898U000100"/>
</dbReference>
<dbReference type="GO" id="GO:0004674">
    <property type="term" value="F:protein serine/threonine kinase activity"/>
    <property type="evidence" value="ECO:0007669"/>
    <property type="project" value="InterPro"/>
</dbReference>
<dbReference type="AlphaFoldDB" id="A0A087G2V3"/>
<dbReference type="OrthoDB" id="381190at2759"/>
<dbReference type="Proteomes" id="UP000029120">
    <property type="component" value="Unassembled WGS sequence"/>
</dbReference>
<evidence type="ECO:0000313" key="2">
    <source>
        <dbReference type="Proteomes" id="UP000029120"/>
    </source>
</evidence>
<gene>
    <name evidence="1" type="ORF">AALP_AAs74898U000100</name>
</gene>